<dbReference type="GO" id="GO:0005506">
    <property type="term" value="F:iron ion binding"/>
    <property type="evidence" value="ECO:0007669"/>
    <property type="project" value="InterPro"/>
</dbReference>
<comment type="similarity">
    <text evidence="2 9">Belongs to the cytochrome P450 family.</text>
</comment>
<evidence type="ECO:0000256" key="6">
    <source>
        <dbReference type="ARBA" id="ARBA00023004"/>
    </source>
</evidence>
<evidence type="ECO:0000256" key="2">
    <source>
        <dbReference type="ARBA" id="ARBA00010617"/>
    </source>
</evidence>
<name>A0A8J2I2G5_9PLEO</name>
<dbReference type="OrthoDB" id="1470350at2759"/>
<evidence type="ECO:0000256" key="4">
    <source>
        <dbReference type="ARBA" id="ARBA00022723"/>
    </source>
</evidence>
<dbReference type="Proteomes" id="UP000676310">
    <property type="component" value="Unassembled WGS sequence"/>
</dbReference>
<dbReference type="GeneID" id="67016922"/>
<dbReference type="Gene3D" id="1.10.630.10">
    <property type="entry name" value="Cytochrome P450"/>
    <property type="match status" value="1"/>
</dbReference>
<dbReference type="PRINTS" id="PR00385">
    <property type="entry name" value="P450"/>
</dbReference>
<dbReference type="InterPro" id="IPR036396">
    <property type="entry name" value="Cyt_P450_sf"/>
</dbReference>
<gene>
    <name evidence="10" type="ORF">ALTATR162_LOCUS5173</name>
</gene>
<dbReference type="InterPro" id="IPR001128">
    <property type="entry name" value="Cyt_P450"/>
</dbReference>
<protein>
    <recommendedName>
        <fullName evidence="12">Cytochrome P450 monooxygenase</fullName>
    </recommendedName>
</protein>
<keyword evidence="11" id="KW-1185">Reference proteome</keyword>
<evidence type="ECO:0000256" key="1">
    <source>
        <dbReference type="ARBA" id="ARBA00001971"/>
    </source>
</evidence>
<dbReference type="PANTHER" id="PTHR24305:SF237">
    <property type="entry name" value="CYTOCHROME P450 MONOOXYGENASE ATNE-RELATED"/>
    <property type="match status" value="1"/>
</dbReference>
<evidence type="ECO:0000313" key="11">
    <source>
        <dbReference type="Proteomes" id="UP000676310"/>
    </source>
</evidence>
<sequence>MHSPFVNVWIWLKPRGLDKAFGELMPKNIKHYVQFVAKGVIERLEQEENTETLGEESTRKDMLHYLFHAVDPETGHRGYSQTDLVEEADMLTVAATDTTAATIAAALFYIVRNPLAYSKLRDEIRSTFQSMKDIKLGPQLKSCKYLHAVINETMRMSPAGANEFPREVLDGGIRVEAEYLPRGVNIGCAFWALFHDANIYKDPFVFQPERWTVGNGITEEDVAVAERAFAPFSLGVRGCPGKGLALMEMSIVLARLFYGYEFRLAPNDKTGEGNVEMKWGRRNSGQYQTRDAFVPLRDGPYVQFATRA</sequence>
<feature type="binding site" description="axial binding residue" evidence="8">
    <location>
        <position position="239"/>
    </location>
    <ligand>
        <name>heme</name>
        <dbReference type="ChEBI" id="CHEBI:30413"/>
    </ligand>
    <ligandPart>
        <name>Fe</name>
        <dbReference type="ChEBI" id="CHEBI:18248"/>
    </ligandPart>
</feature>
<dbReference type="AlphaFoldDB" id="A0A8J2I2G5"/>
<keyword evidence="7 9" id="KW-0503">Monooxygenase</keyword>
<dbReference type="PANTHER" id="PTHR24305">
    <property type="entry name" value="CYTOCHROME P450"/>
    <property type="match status" value="1"/>
</dbReference>
<keyword evidence="6 8" id="KW-0408">Iron</keyword>
<keyword evidence="5 9" id="KW-0560">Oxidoreductase</keyword>
<evidence type="ECO:0000256" key="9">
    <source>
        <dbReference type="RuleBase" id="RU000461"/>
    </source>
</evidence>
<dbReference type="InterPro" id="IPR050121">
    <property type="entry name" value="Cytochrome_P450_monoxygenase"/>
</dbReference>
<dbReference type="PRINTS" id="PR00463">
    <property type="entry name" value="EP450I"/>
</dbReference>
<proteinExistence type="inferred from homology"/>
<evidence type="ECO:0000256" key="7">
    <source>
        <dbReference type="ARBA" id="ARBA00023033"/>
    </source>
</evidence>
<accession>A0A8J2I2G5</accession>
<dbReference type="PROSITE" id="PS00086">
    <property type="entry name" value="CYTOCHROME_P450"/>
    <property type="match status" value="1"/>
</dbReference>
<evidence type="ECO:0000256" key="3">
    <source>
        <dbReference type="ARBA" id="ARBA00022617"/>
    </source>
</evidence>
<organism evidence="10 11">
    <name type="scientific">Alternaria atra</name>
    <dbReference type="NCBI Taxonomy" id="119953"/>
    <lineage>
        <taxon>Eukaryota</taxon>
        <taxon>Fungi</taxon>
        <taxon>Dikarya</taxon>
        <taxon>Ascomycota</taxon>
        <taxon>Pezizomycotina</taxon>
        <taxon>Dothideomycetes</taxon>
        <taxon>Pleosporomycetidae</taxon>
        <taxon>Pleosporales</taxon>
        <taxon>Pleosporineae</taxon>
        <taxon>Pleosporaceae</taxon>
        <taxon>Alternaria</taxon>
        <taxon>Alternaria sect. Ulocladioides</taxon>
    </lineage>
</organism>
<comment type="cofactor">
    <cofactor evidence="1 8">
        <name>heme</name>
        <dbReference type="ChEBI" id="CHEBI:30413"/>
    </cofactor>
</comment>
<dbReference type="SUPFAM" id="SSF48264">
    <property type="entry name" value="Cytochrome P450"/>
    <property type="match status" value="1"/>
</dbReference>
<evidence type="ECO:0000313" key="10">
    <source>
        <dbReference type="EMBL" id="CAG5158625.1"/>
    </source>
</evidence>
<dbReference type="InterPro" id="IPR002401">
    <property type="entry name" value="Cyt_P450_E_grp-I"/>
</dbReference>
<keyword evidence="3 8" id="KW-0349">Heme</keyword>
<dbReference type="EMBL" id="CAJRGZ010000019">
    <property type="protein sequence ID" value="CAG5158625.1"/>
    <property type="molecule type" value="Genomic_DNA"/>
</dbReference>
<comment type="caution">
    <text evidence="10">The sequence shown here is derived from an EMBL/GenBank/DDBJ whole genome shotgun (WGS) entry which is preliminary data.</text>
</comment>
<evidence type="ECO:0008006" key="12">
    <source>
        <dbReference type="Google" id="ProtNLM"/>
    </source>
</evidence>
<reference evidence="10" key="1">
    <citation type="submission" date="2021-05" db="EMBL/GenBank/DDBJ databases">
        <authorList>
            <person name="Stam R."/>
        </authorList>
    </citation>
    <scope>NUCLEOTIDE SEQUENCE</scope>
    <source>
        <strain evidence="10">CS162</strain>
    </source>
</reference>
<keyword evidence="4 8" id="KW-0479">Metal-binding</keyword>
<dbReference type="GO" id="GO:0004497">
    <property type="term" value="F:monooxygenase activity"/>
    <property type="evidence" value="ECO:0007669"/>
    <property type="project" value="UniProtKB-KW"/>
</dbReference>
<evidence type="ECO:0000256" key="8">
    <source>
        <dbReference type="PIRSR" id="PIRSR602401-1"/>
    </source>
</evidence>
<dbReference type="GO" id="GO:0020037">
    <property type="term" value="F:heme binding"/>
    <property type="evidence" value="ECO:0007669"/>
    <property type="project" value="InterPro"/>
</dbReference>
<evidence type="ECO:0000256" key="5">
    <source>
        <dbReference type="ARBA" id="ARBA00023002"/>
    </source>
</evidence>
<dbReference type="Pfam" id="PF00067">
    <property type="entry name" value="p450"/>
    <property type="match status" value="1"/>
</dbReference>
<dbReference type="InterPro" id="IPR017972">
    <property type="entry name" value="Cyt_P450_CS"/>
</dbReference>
<dbReference type="GO" id="GO:0016705">
    <property type="term" value="F:oxidoreductase activity, acting on paired donors, with incorporation or reduction of molecular oxygen"/>
    <property type="evidence" value="ECO:0007669"/>
    <property type="project" value="InterPro"/>
</dbReference>
<dbReference type="RefSeq" id="XP_043168726.1">
    <property type="nucleotide sequence ID" value="XM_043312791.1"/>
</dbReference>